<comment type="caution">
    <text evidence="1">The sequence shown here is derived from an EMBL/GenBank/DDBJ whole genome shotgun (WGS) entry which is preliminary data.</text>
</comment>
<dbReference type="EMBL" id="PKPP01003009">
    <property type="protein sequence ID" value="PWA71877.1"/>
    <property type="molecule type" value="Genomic_DNA"/>
</dbReference>
<dbReference type="PANTHER" id="PTHR36617">
    <property type="entry name" value="PROTEIN, PUTATIVE-RELATED"/>
    <property type="match status" value="1"/>
</dbReference>
<keyword evidence="2" id="KW-1185">Reference proteome</keyword>
<keyword evidence="1" id="KW-0695">RNA-directed DNA polymerase</keyword>
<sequence>MAWVSWNKICASTSCGGLGVGSLQASNIAMLTKWWWRFYSEGNSLWKKVIISIYGDQGGINMSESCFIRLPWSPWKSIMGLQKQLLGLNINLHSLFSKKVGNGSTFKFWIDSWFGDFDFKSRFPRIFALETNPLCNISERCISSNGHSSLVWAWRRNPRDG</sequence>
<dbReference type="GO" id="GO:0003964">
    <property type="term" value="F:RNA-directed DNA polymerase activity"/>
    <property type="evidence" value="ECO:0007669"/>
    <property type="project" value="UniProtKB-KW"/>
</dbReference>
<dbReference type="OrthoDB" id="1740865at2759"/>
<keyword evidence="1" id="KW-0808">Transferase</keyword>
<keyword evidence="1" id="KW-0548">Nucleotidyltransferase</keyword>
<reference evidence="1 2" key="1">
    <citation type="journal article" date="2018" name="Mol. Plant">
        <title>The genome of Artemisia annua provides insight into the evolution of Asteraceae family and artemisinin biosynthesis.</title>
        <authorList>
            <person name="Shen Q."/>
            <person name="Zhang L."/>
            <person name="Liao Z."/>
            <person name="Wang S."/>
            <person name="Yan T."/>
            <person name="Shi P."/>
            <person name="Liu M."/>
            <person name="Fu X."/>
            <person name="Pan Q."/>
            <person name="Wang Y."/>
            <person name="Lv Z."/>
            <person name="Lu X."/>
            <person name="Zhang F."/>
            <person name="Jiang W."/>
            <person name="Ma Y."/>
            <person name="Chen M."/>
            <person name="Hao X."/>
            <person name="Li L."/>
            <person name="Tang Y."/>
            <person name="Lv G."/>
            <person name="Zhou Y."/>
            <person name="Sun X."/>
            <person name="Brodelius P.E."/>
            <person name="Rose J.K.C."/>
            <person name="Tang K."/>
        </authorList>
    </citation>
    <scope>NUCLEOTIDE SEQUENCE [LARGE SCALE GENOMIC DNA]</scope>
    <source>
        <strain evidence="2">cv. Huhao1</strain>
        <tissue evidence="1">Leaf</tissue>
    </source>
</reference>
<evidence type="ECO:0000313" key="1">
    <source>
        <dbReference type="EMBL" id="PWA71877.1"/>
    </source>
</evidence>
<proteinExistence type="predicted"/>
<dbReference type="AlphaFoldDB" id="A0A2U1NEH0"/>
<dbReference type="Proteomes" id="UP000245207">
    <property type="component" value="Unassembled WGS sequence"/>
</dbReference>
<protein>
    <submittedName>
        <fullName evidence="1">RNA-directed DNA polymerase, eukaryota, Reverse transcriptase zinc-binding domain protein</fullName>
    </submittedName>
</protein>
<accession>A0A2U1NEH0</accession>
<organism evidence="1 2">
    <name type="scientific">Artemisia annua</name>
    <name type="common">Sweet wormwood</name>
    <dbReference type="NCBI Taxonomy" id="35608"/>
    <lineage>
        <taxon>Eukaryota</taxon>
        <taxon>Viridiplantae</taxon>
        <taxon>Streptophyta</taxon>
        <taxon>Embryophyta</taxon>
        <taxon>Tracheophyta</taxon>
        <taxon>Spermatophyta</taxon>
        <taxon>Magnoliopsida</taxon>
        <taxon>eudicotyledons</taxon>
        <taxon>Gunneridae</taxon>
        <taxon>Pentapetalae</taxon>
        <taxon>asterids</taxon>
        <taxon>campanulids</taxon>
        <taxon>Asterales</taxon>
        <taxon>Asteraceae</taxon>
        <taxon>Asteroideae</taxon>
        <taxon>Anthemideae</taxon>
        <taxon>Artemisiinae</taxon>
        <taxon>Artemisia</taxon>
    </lineage>
</organism>
<evidence type="ECO:0000313" key="2">
    <source>
        <dbReference type="Proteomes" id="UP000245207"/>
    </source>
</evidence>
<dbReference type="PANTHER" id="PTHR36617:SF5">
    <property type="entry name" value="OS05G0421675 PROTEIN"/>
    <property type="match status" value="1"/>
</dbReference>
<name>A0A2U1NEH0_ARTAN</name>
<gene>
    <name evidence="1" type="ORF">CTI12_AA270000</name>
</gene>